<accession>A0A8I0A0P5</accession>
<evidence type="ECO:0000313" key="3">
    <source>
        <dbReference type="Proteomes" id="UP000646540"/>
    </source>
</evidence>
<name>A0A8I0A0P5_9ENTR</name>
<keyword evidence="1" id="KW-0812">Transmembrane</keyword>
<gene>
    <name evidence="2" type="ORF">H8L09_26510</name>
</gene>
<feature type="transmembrane region" description="Helical" evidence="1">
    <location>
        <begin position="48"/>
        <end position="68"/>
    </location>
</feature>
<organism evidence="2 3">
    <name type="scientific">Klebsiella quasipneumoniae</name>
    <dbReference type="NCBI Taxonomy" id="1463165"/>
    <lineage>
        <taxon>Bacteria</taxon>
        <taxon>Pseudomonadati</taxon>
        <taxon>Pseudomonadota</taxon>
        <taxon>Gammaproteobacteria</taxon>
        <taxon>Enterobacterales</taxon>
        <taxon>Enterobacteriaceae</taxon>
        <taxon>Klebsiella/Raoultella group</taxon>
        <taxon>Klebsiella</taxon>
        <taxon>Klebsiella pneumoniae complex</taxon>
    </lineage>
</organism>
<dbReference type="AlphaFoldDB" id="A0A8I0A0P5"/>
<evidence type="ECO:0000313" key="2">
    <source>
        <dbReference type="EMBL" id="MBC5048901.1"/>
    </source>
</evidence>
<evidence type="ECO:0008006" key="4">
    <source>
        <dbReference type="Google" id="ProtNLM"/>
    </source>
</evidence>
<proteinExistence type="predicted"/>
<comment type="caution">
    <text evidence="2">The sequence shown here is derived from an EMBL/GenBank/DDBJ whole genome shotgun (WGS) entry which is preliminary data.</text>
</comment>
<dbReference type="Proteomes" id="UP000646540">
    <property type="component" value="Unassembled WGS sequence"/>
</dbReference>
<feature type="transmembrane region" description="Helical" evidence="1">
    <location>
        <begin position="7"/>
        <end position="28"/>
    </location>
</feature>
<reference evidence="2" key="1">
    <citation type="submission" date="2020-08" db="EMBL/GenBank/DDBJ databases">
        <title>Genomic evolution and epidemiology of Klebsiella pneumoniae from a major hospital in Beijing, China, over a fifteen-year period: dissemination of known and novel high-risk clones.</title>
        <authorList>
            <person name="Palmieri M."/>
        </authorList>
    </citation>
    <scope>NUCLEOTIDE SEQUENCE</scope>
    <source>
        <strain evidence="2">K7050</strain>
    </source>
</reference>
<dbReference type="EMBL" id="JACNQW010000033">
    <property type="protein sequence ID" value="MBC5048901.1"/>
    <property type="molecule type" value="Genomic_DNA"/>
</dbReference>
<dbReference type="RefSeq" id="WP_139069232.1">
    <property type="nucleotide sequence ID" value="NZ_JACNQW010000033.1"/>
</dbReference>
<keyword evidence="1" id="KW-0472">Membrane</keyword>
<sequence length="260" mass="29735">MKIKTSIILSLTIVAIVIGSYLAILVYFSWPIEELSIRQAALLGDSFGIVNSLFSGLAFAGVIITIALQRQELNESRAVFKSQKFEDAFYRLLDFYKENLNDITDYNGDVSPLKGIGVLSSQIKKVSPAIRQYSGAYSLDYEVEEINTQLLFAEINKNIIHQSRYLGTLENILYLIVNELENNRERYFYLKILSSQLTIHEVRYVFYRCLVSKTESSLVKLINDSKLIESRVSESGINGRLIDLYNKNHGTELHFYMRGD</sequence>
<keyword evidence="1" id="KW-1133">Transmembrane helix</keyword>
<dbReference type="Pfam" id="PF16872">
    <property type="entry name" value="putAbiC"/>
    <property type="match status" value="1"/>
</dbReference>
<dbReference type="InterPro" id="IPR031709">
    <property type="entry name" value="PutAbiC"/>
</dbReference>
<evidence type="ECO:0000256" key="1">
    <source>
        <dbReference type="SAM" id="Phobius"/>
    </source>
</evidence>
<protein>
    <recommendedName>
        <fullName evidence="4">Phage abortive infection protein</fullName>
    </recommendedName>
</protein>